<evidence type="ECO:0000313" key="15">
    <source>
        <dbReference type="EMBL" id="KST62943.1"/>
    </source>
</evidence>
<dbReference type="SUPFAM" id="SSF56112">
    <property type="entry name" value="Protein kinase-like (PK-like)"/>
    <property type="match status" value="1"/>
</dbReference>
<keyword evidence="9 13" id="KW-1133">Transmembrane helix</keyword>
<dbReference type="PROSITE" id="PS50011">
    <property type="entry name" value="PROTEIN_KINASE_DOM"/>
    <property type="match status" value="1"/>
</dbReference>
<comment type="catalytic activity">
    <reaction evidence="12">
        <text>L-seryl-[protein] + ATP = O-phospho-L-seryl-[protein] + ADP + H(+)</text>
        <dbReference type="Rhea" id="RHEA:17989"/>
        <dbReference type="Rhea" id="RHEA-COMP:9863"/>
        <dbReference type="Rhea" id="RHEA-COMP:11604"/>
        <dbReference type="ChEBI" id="CHEBI:15378"/>
        <dbReference type="ChEBI" id="CHEBI:29999"/>
        <dbReference type="ChEBI" id="CHEBI:30616"/>
        <dbReference type="ChEBI" id="CHEBI:83421"/>
        <dbReference type="ChEBI" id="CHEBI:456216"/>
        <dbReference type="EC" id="2.7.11.1"/>
    </reaction>
</comment>
<dbReference type="Pfam" id="PF00069">
    <property type="entry name" value="Pkinase"/>
    <property type="match status" value="1"/>
</dbReference>
<dbReference type="AlphaFoldDB" id="A0A0V7ZEM8"/>
<evidence type="ECO:0000256" key="1">
    <source>
        <dbReference type="ARBA" id="ARBA00004141"/>
    </source>
</evidence>
<feature type="transmembrane region" description="Helical" evidence="13">
    <location>
        <begin position="371"/>
        <end position="388"/>
    </location>
</feature>
<feature type="transmembrane region" description="Helical" evidence="13">
    <location>
        <begin position="447"/>
        <end position="468"/>
    </location>
</feature>
<evidence type="ECO:0000256" key="8">
    <source>
        <dbReference type="ARBA" id="ARBA00022840"/>
    </source>
</evidence>
<evidence type="ECO:0000256" key="3">
    <source>
        <dbReference type="ARBA" id="ARBA00022527"/>
    </source>
</evidence>
<dbReference type="InterPro" id="IPR008271">
    <property type="entry name" value="Ser/Thr_kinase_AS"/>
</dbReference>
<dbReference type="GO" id="GO:0005524">
    <property type="term" value="F:ATP binding"/>
    <property type="evidence" value="ECO:0007669"/>
    <property type="project" value="UniProtKB-KW"/>
</dbReference>
<evidence type="ECO:0000259" key="14">
    <source>
        <dbReference type="PROSITE" id="PS50011"/>
    </source>
</evidence>
<comment type="caution">
    <text evidence="16">The sequence shown here is derived from an EMBL/GenBank/DDBJ whole genome shotgun (WGS) entry which is preliminary data.</text>
</comment>
<evidence type="ECO:0000256" key="10">
    <source>
        <dbReference type="ARBA" id="ARBA00023136"/>
    </source>
</evidence>
<dbReference type="Proteomes" id="UP000053372">
    <property type="component" value="Unassembled WGS sequence"/>
</dbReference>
<feature type="domain" description="Protein kinase" evidence="14">
    <location>
        <begin position="34"/>
        <end position="298"/>
    </location>
</feature>
<evidence type="ECO:0000256" key="11">
    <source>
        <dbReference type="ARBA" id="ARBA00047899"/>
    </source>
</evidence>
<keyword evidence="8" id="KW-0067">ATP-binding</keyword>
<evidence type="ECO:0000313" key="17">
    <source>
        <dbReference type="Proteomes" id="UP000053372"/>
    </source>
</evidence>
<dbReference type="EC" id="2.7.11.1" evidence="2"/>
<dbReference type="Pfam" id="PF06271">
    <property type="entry name" value="RDD"/>
    <property type="match status" value="1"/>
</dbReference>
<dbReference type="PROSITE" id="PS00108">
    <property type="entry name" value="PROTEIN_KINASE_ST"/>
    <property type="match status" value="1"/>
</dbReference>
<keyword evidence="17" id="KW-1185">Reference proteome</keyword>
<evidence type="ECO:0000256" key="13">
    <source>
        <dbReference type="SAM" id="Phobius"/>
    </source>
</evidence>
<accession>A0A0V7ZEM8</accession>
<feature type="transmembrane region" description="Helical" evidence="13">
    <location>
        <begin position="331"/>
        <end position="359"/>
    </location>
</feature>
<keyword evidence="6" id="KW-0547">Nucleotide-binding</keyword>
<sequence length="486" mass="54826">MSLCINPRCFAPDNNLNMQFCQACGSELLLKGRFRVVRELGGGGFGKTYELIDNTGKIKVLKVLIDNGPKAVELFEREAEVLSLLDHPGIPKVEKDGYFLYVPRNSKRNLHCLVMEKIEGLTLHKYLKQQGNRPIDPELAIKWLRELTIILQQLHNQHFFHRDIKPTNIMLRTDGHLTLIDFGTVRQVTRTYVAKKAVGDVTGIISSGYTPLEQINGQAVQQSDFFALGRTFIYLLTGKDPNKFYNPYTNILEWRDVVPGISLKFADLLDWMMAVSAVKRPQNTQVILQTLGEIDGVFPPEVNVKPSTNSLIHQFSPVIVNVKYASLLERFWAFTIDLIILFFIGNVIGVLSPFVLSFIGIPVRDDDIHTSLWMGSVGWFSGTIGLLIDNELEKTIATIFGIVINWLYFTLFESSTKQATPGKQILNINVTNSSQEKISLLQANIRYFANIISTATLMLGYVLAAFSLQKQALHDKISSTFIIKKR</sequence>
<keyword evidence="4" id="KW-0808">Transferase</keyword>
<organism evidence="16 17">
    <name type="scientific">Mastigocoleus testarum BC008</name>
    <dbReference type="NCBI Taxonomy" id="371196"/>
    <lineage>
        <taxon>Bacteria</taxon>
        <taxon>Bacillati</taxon>
        <taxon>Cyanobacteriota</taxon>
        <taxon>Cyanophyceae</taxon>
        <taxon>Nostocales</taxon>
        <taxon>Hapalosiphonaceae</taxon>
        <taxon>Mastigocoleus</taxon>
    </lineage>
</organism>
<protein>
    <recommendedName>
        <fullName evidence="2">non-specific serine/threonine protein kinase</fullName>
        <ecNumber evidence="2">2.7.11.1</ecNumber>
    </recommendedName>
</protein>
<evidence type="ECO:0000256" key="7">
    <source>
        <dbReference type="ARBA" id="ARBA00022777"/>
    </source>
</evidence>
<dbReference type="SMART" id="SM00220">
    <property type="entry name" value="S_TKc"/>
    <property type="match status" value="1"/>
</dbReference>
<dbReference type="OrthoDB" id="502056at2"/>
<gene>
    <name evidence="15" type="ORF">BC008_11530</name>
    <name evidence="16" type="ORF">BC008_12005</name>
</gene>
<proteinExistence type="predicted"/>
<evidence type="ECO:0000256" key="2">
    <source>
        <dbReference type="ARBA" id="ARBA00012513"/>
    </source>
</evidence>
<keyword evidence="7" id="KW-0418">Kinase</keyword>
<dbReference type="InterPro" id="IPR010432">
    <property type="entry name" value="RDD"/>
</dbReference>
<dbReference type="GO" id="GO:0016020">
    <property type="term" value="C:membrane"/>
    <property type="evidence" value="ECO:0007669"/>
    <property type="project" value="UniProtKB-SubCell"/>
</dbReference>
<evidence type="ECO:0000256" key="6">
    <source>
        <dbReference type="ARBA" id="ARBA00022741"/>
    </source>
</evidence>
<name>A0A0V7ZEM8_9CYAN</name>
<dbReference type="EMBL" id="LMTZ01000147">
    <property type="protein sequence ID" value="KST62943.1"/>
    <property type="molecule type" value="Genomic_DNA"/>
</dbReference>
<feature type="transmembrane region" description="Helical" evidence="13">
    <location>
        <begin position="395"/>
        <end position="412"/>
    </location>
</feature>
<keyword evidence="10 13" id="KW-0472">Membrane</keyword>
<evidence type="ECO:0000256" key="9">
    <source>
        <dbReference type="ARBA" id="ARBA00022989"/>
    </source>
</evidence>
<dbReference type="RefSeq" id="WP_027845755.1">
    <property type="nucleotide sequence ID" value="NZ_LMTZ01000145.1"/>
</dbReference>
<dbReference type="PANTHER" id="PTHR24363">
    <property type="entry name" value="SERINE/THREONINE PROTEIN KINASE"/>
    <property type="match status" value="1"/>
</dbReference>
<evidence type="ECO:0000256" key="4">
    <source>
        <dbReference type="ARBA" id="ARBA00022679"/>
    </source>
</evidence>
<comment type="catalytic activity">
    <reaction evidence="11">
        <text>L-threonyl-[protein] + ATP = O-phospho-L-threonyl-[protein] + ADP + H(+)</text>
        <dbReference type="Rhea" id="RHEA:46608"/>
        <dbReference type="Rhea" id="RHEA-COMP:11060"/>
        <dbReference type="Rhea" id="RHEA-COMP:11605"/>
        <dbReference type="ChEBI" id="CHEBI:15378"/>
        <dbReference type="ChEBI" id="CHEBI:30013"/>
        <dbReference type="ChEBI" id="CHEBI:30616"/>
        <dbReference type="ChEBI" id="CHEBI:61977"/>
        <dbReference type="ChEBI" id="CHEBI:456216"/>
        <dbReference type="EC" id="2.7.11.1"/>
    </reaction>
</comment>
<keyword evidence="3" id="KW-0723">Serine/threonine-protein kinase</keyword>
<dbReference type="NCBIfam" id="NF045510">
    <property type="entry name" value="4Cys_prefix_kin"/>
    <property type="match status" value="1"/>
</dbReference>
<evidence type="ECO:0000313" key="16">
    <source>
        <dbReference type="EMBL" id="KST63034.1"/>
    </source>
</evidence>
<dbReference type="InterPro" id="IPR000719">
    <property type="entry name" value="Prot_kinase_dom"/>
</dbReference>
<dbReference type="Gene3D" id="3.30.200.20">
    <property type="entry name" value="Phosphorylase Kinase, domain 1"/>
    <property type="match status" value="1"/>
</dbReference>
<evidence type="ECO:0000256" key="12">
    <source>
        <dbReference type="ARBA" id="ARBA00048679"/>
    </source>
</evidence>
<dbReference type="EMBL" id="LMTZ01000145">
    <property type="protein sequence ID" value="KST63034.1"/>
    <property type="molecule type" value="Genomic_DNA"/>
</dbReference>
<evidence type="ECO:0000256" key="5">
    <source>
        <dbReference type="ARBA" id="ARBA00022692"/>
    </source>
</evidence>
<dbReference type="InterPro" id="IPR011009">
    <property type="entry name" value="Kinase-like_dom_sf"/>
</dbReference>
<dbReference type="CDD" id="cd14014">
    <property type="entry name" value="STKc_PknB_like"/>
    <property type="match status" value="1"/>
</dbReference>
<keyword evidence="5 13" id="KW-0812">Transmembrane</keyword>
<dbReference type="GO" id="GO:0004674">
    <property type="term" value="F:protein serine/threonine kinase activity"/>
    <property type="evidence" value="ECO:0007669"/>
    <property type="project" value="UniProtKB-KW"/>
</dbReference>
<dbReference type="Gene3D" id="1.10.510.10">
    <property type="entry name" value="Transferase(Phosphotransferase) domain 1"/>
    <property type="match status" value="1"/>
</dbReference>
<comment type="subcellular location">
    <subcellularLocation>
        <location evidence="1">Membrane</location>
        <topology evidence="1">Multi-pass membrane protein</topology>
    </subcellularLocation>
</comment>
<reference evidence="16 17" key="1">
    <citation type="journal article" date="2015" name="Genome Announc.">
        <title>Draft Genome of the Euendolithic (true boring) Cyanobacterium Mastigocoleus testarum strain BC008.</title>
        <authorList>
            <person name="Guida B.S."/>
            <person name="Garcia-Pichel F."/>
        </authorList>
    </citation>
    <scope>NUCLEOTIDE SEQUENCE [LARGE SCALE GENOMIC DNA]</scope>
    <source>
        <strain evidence="16 17">BC008</strain>
    </source>
</reference>
<dbReference type="PANTHER" id="PTHR24363:SF0">
    <property type="entry name" value="SERINE_THREONINE KINASE LIKE DOMAIN CONTAINING 1"/>
    <property type="match status" value="1"/>
</dbReference>